<reference evidence="2" key="1">
    <citation type="submission" date="2020-10" db="EMBL/GenBank/DDBJ databases">
        <authorList>
            <person name="Gilroy R."/>
        </authorList>
    </citation>
    <scope>NUCLEOTIDE SEQUENCE</scope>
    <source>
        <strain evidence="2">ChiGjej1B1-24693</strain>
    </source>
</reference>
<proteinExistence type="predicted"/>
<dbReference type="Pfam" id="PF13607">
    <property type="entry name" value="Succ_CoA_lig"/>
    <property type="match status" value="1"/>
</dbReference>
<dbReference type="Pfam" id="PF00583">
    <property type="entry name" value="Acetyltransf_1"/>
    <property type="match status" value="1"/>
</dbReference>
<reference evidence="2" key="2">
    <citation type="journal article" date="2021" name="PeerJ">
        <title>Extensive microbial diversity within the chicken gut microbiome revealed by metagenomics and culture.</title>
        <authorList>
            <person name="Gilroy R."/>
            <person name="Ravi A."/>
            <person name="Getino M."/>
            <person name="Pursley I."/>
            <person name="Horton D.L."/>
            <person name="Alikhan N.F."/>
            <person name="Baker D."/>
            <person name="Gharbi K."/>
            <person name="Hall N."/>
            <person name="Watson M."/>
            <person name="Adriaenssens E.M."/>
            <person name="Foster-Nyarko E."/>
            <person name="Jarju S."/>
            <person name="Secka A."/>
            <person name="Antonio M."/>
            <person name="Oren A."/>
            <person name="Chaudhuri R.R."/>
            <person name="La Ragione R."/>
            <person name="Hildebrand F."/>
            <person name="Pallen M.J."/>
        </authorList>
    </citation>
    <scope>NUCLEOTIDE SEQUENCE</scope>
    <source>
        <strain evidence="2">ChiGjej1B1-24693</strain>
    </source>
</reference>
<dbReference type="InterPro" id="IPR013815">
    <property type="entry name" value="ATP_grasp_subdomain_1"/>
</dbReference>
<accession>A0A9D1GWQ3</accession>
<feature type="domain" description="N-acetyltransferase" evidence="1">
    <location>
        <begin position="29"/>
        <end position="183"/>
    </location>
</feature>
<dbReference type="PANTHER" id="PTHR42793:SF1">
    <property type="entry name" value="PEPTIDYL-LYSINE N-ACETYLTRANSFERASE PATZ"/>
    <property type="match status" value="1"/>
</dbReference>
<dbReference type="SUPFAM" id="SSF51735">
    <property type="entry name" value="NAD(P)-binding Rossmann-fold domains"/>
    <property type="match status" value="1"/>
</dbReference>
<dbReference type="CDD" id="cd04301">
    <property type="entry name" value="NAT_SF"/>
    <property type="match status" value="1"/>
</dbReference>
<dbReference type="SUPFAM" id="SSF52210">
    <property type="entry name" value="Succinyl-CoA synthetase domains"/>
    <property type="match status" value="2"/>
</dbReference>
<dbReference type="SMART" id="SM00881">
    <property type="entry name" value="CoA_binding"/>
    <property type="match status" value="1"/>
</dbReference>
<gene>
    <name evidence="2" type="ORF">IAA98_01320</name>
</gene>
<dbReference type="Gene3D" id="3.30.470.20">
    <property type="entry name" value="ATP-grasp fold, B domain"/>
    <property type="match status" value="1"/>
</dbReference>
<dbReference type="GO" id="GO:0005524">
    <property type="term" value="F:ATP binding"/>
    <property type="evidence" value="ECO:0007669"/>
    <property type="project" value="InterPro"/>
</dbReference>
<dbReference type="PROSITE" id="PS51186">
    <property type="entry name" value="GNAT"/>
    <property type="match status" value="1"/>
</dbReference>
<dbReference type="InterPro" id="IPR000182">
    <property type="entry name" value="GNAT_dom"/>
</dbReference>
<dbReference type="Gene3D" id="3.40.630.30">
    <property type="match status" value="1"/>
</dbReference>
<organism evidence="2 3">
    <name type="scientific">Candidatus Avipropionibacterium avicola</name>
    <dbReference type="NCBI Taxonomy" id="2840701"/>
    <lineage>
        <taxon>Bacteria</taxon>
        <taxon>Bacillati</taxon>
        <taxon>Actinomycetota</taxon>
        <taxon>Actinomycetes</taxon>
        <taxon>Propionibacteriales</taxon>
        <taxon>Propionibacteriaceae</taxon>
        <taxon>Propionibacteriaceae incertae sedis</taxon>
        <taxon>Candidatus Avipropionibacterium</taxon>
    </lineage>
</organism>
<comment type="caution">
    <text evidence="2">The sequence shown here is derived from an EMBL/GenBank/DDBJ whole genome shotgun (WGS) entry which is preliminary data.</text>
</comment>
<name>A0A9D1GWQ3_9ACTN</name>
<evidence type="ECO:0000313" key="3">
    <source>
        <dbReference type="Proteomes" id="UP000886842"/>
    </source>
</evidence>
<evidence type="ECO:0000313" key="2">
    <source>
        <dbReference type="EMBL" id="HIT74210.1"/>
    </source>
</evidence>
<dbReference type="InterPro" id="IPR032875">
    <property type="entry name" value="Succ_CoA_lig_flav_dom"/>
</dbReference>
<dbReference type="Gene3D" id="3.40.50.720">
    <property type="entry name" value="NAD(P)-binding Rossmann-like Domain"/>
    <property type="match status" value="1"/>
</dbReference>
<dbReference type="SUPFAM" id="SSF56059">
    <property type="entry name" value="Glutathione synthetase ATP-binding domain-like"/>
    <property type="match status" value="1"/>
</dbReference>
<sequence length="882" mass="94941">MIPADPVELPPGYPVEWEADVLLTDGRTAHLRPVRPDDADDLVRFYDRVSAESKYLRFFAPYPRLSASDVKRFTQVDYVDRVALVIRLADEMIAIGRYDRIAHDQAEVAFLVEDAHQGRGIAQLLLEHLAEAARERGITRFLAEVLPQNRRMVKVFADAGYHVHTDLEDGVVAIDFPILPTTTLVGVMERREHRAERASMRRLLTPASVVVLGPASRAQTLVRSLLSSGFRGRVVAVPTDGREVAGVTNAPTITQVEGEVDLVLAARPTTDLAEVVIDAAHRKAHGLVALTGAPVGPTDSHRLVSLARAYGLRAAGPDALGLINTDPQVALNASAAPMPRTGGAGVLCQSAAVGVGLLNSARDTGLGISSFVSTGDYADVTANDVMQFWEDDEATRVCMLSLDSIGNPRKFSRIIRRLASRKPVIVFAPGQAARESHAGDRGGLQKLPPEAIDSMFRQAGVVVVERRDKMFDLALMFSRQPLPKGRRIGLVTNSGPLRRQTEQTADKLGLEVIPIVLDPLADPNRIVETVTGQLDDDGCDAVLCATVDTFGSTNGEIRDRLLELDNRGKPLIAAFLDFDDTDLITEGPDEVGGLPAYHSVTDAVQAFAEVTRYAAWRERDSGAVPLWEHDEHSARRVVNKVLADTPQGRELTPVEARDLLRGFGIRVVPSHRVDTLEQALAKADDLGWNVVLKATAPGVRGRQDLAGVYRNLDDPDELREAWADLGGLLETLGLASGDNLSAAAPVIQAMVPVGVSIAIESREDASFGPMVQMGLEGLVSELLSDVVFAVPPLTTADARQMVRDLKAAPVLFGSYGGSPAVDVNALEELVHRVTQMADALPQLALLRLAPCIVSPSGINVVGARVVVAPTAEQRDSLARSLG</sequence>
<dbReference type="EMBL" id="DVLP01000040">
    <property type="protein sequence ID" value="HIT74210.1"/>
    <property type="molecule type" value="Genomic_DNA"/>
</dbReference>
<dbReference type="SUPFAM" id="SSF55729">
    <property type="entry name" value="Acyl-CoA N-acyltransferases (Nat)"/>
    <property type="match status" value="1"/>
</dbReference>
<dbReference type="InterPro" id="IPR036291">
    <property type="entry name" value="NAD(P)-bd_dom_sf"/>
</dbReference>
<dbReference type="Pfam" id="PF13380">
    <property type="entry name" value="CoA_binding_2"/>
    <property type="match status" value="1"/>
</dbReference>
<dbReference type="InterPro" id="IPR016181">
    <property type="entry name" value="Acyl_CoA_acyltransferase"/>
</dbReference>
<dbReference type="Proteomes" id="UP000886842">
    <property type="component" value="Unassembled WGS sequence"/>
</dbReference>
<dbReference type="Gene3D" id="3.30.1490.20">
    <property type="entry name" value="ATP-grasp fold, A domain"/>
    <property type="match status" value="1"/>
</dbReference>
<dbReference type="AlphaFoldDB" id="A0A9D1GWQ3"/>
<evidence type="ECO:0000259" key="1">
    <source>
        <dbReference type="PROSITE" id="PS51186"/>
    </source>
</evidence>
<dbReference type="InterPro" id="IPR003781">
    <property type="entry name" value="CoA-bd"/>
</dbReference>
<dbReference type="PANTHER" id="PTHR42793">
    <property type="entry name" value="COA BINDING DOMAIN CONTAINING PROTEIN"/>
    <property type="match status" value="1"/>
</dbReference>
<protein>
    <submittedName>
        <fullName evidence="2">GNAT family N-acetyltransferase</fullName>
    </submittedName>
</protein>
<dbReference type="Gene3D" id="3.40.50.261">
    <property type="entry name" value="Succinyl-CoA synthetase domains"/>
    <property type="match status" value="2"/>
</dbReference>
<dbReference type="InterPro" id="IPR016102">
    <property type="entry name" value="Succinyl-CoA_synth-like"/>
</dbReference>
<dbReference type="GO" id="GO:0016747">
    <property type="term" value="F:acyltransferase activity, transferring groups other than amino-acyl groups"/>
    <property type="evidence" value="ECO:0007669"/>
    <property type="project" value="InterPro"/>
</dbReference>
<dbReference type="Pfam" id="PF13549">
    <property type="entry name" value="ATP-grasp_5"/>
    <property type="match status" value="1"/>
</dbReference>